<evidence type="ECO:0000313" key="2">
    <source>
        <dbReference type="Proteomes" id="UP000274593"/>
    </source>
</evidence>
<sequence length="140" mass="16211">MKDSIKVVLKVLSVSLLLLVSSMISCKSVRNDIVDKTYKLEKFKSKQADFSSIVINAYDFEMKKKLAGIVYVNNVVFFMDFDKKNKVKPLVVTPNTDNYFDVEISYIRRHTVKVDKFFVKRGDSIVIDAYLKEDKRPIVD</sequence>
<dbReference type="KEGG" id="tsig:D6T69_00185"/>
<dbReference type="RefSeq" id="WP_125065890.1">
    <property type="nucleotide sequence ID" value="NZ_CP032548.1"/>
</dbReference>
<reference evidence="1 2" key="1">
    <citation type="submission" date="2018-09" db="EMBL/GenBank/DDBJ databases">
        <title>Insights into the microbiota of Asian seabass (Lates calcarifer) with tenacibaculosis symptoms and description of sp. nov. Tenacibaculum singaporense.</title>
        <authorList>
            <person name="Miyake S."/>
            <person name="Soh M."/>
            <person name="Azman M.N."/>
            <person name="Ngoh S.Y."/>
            <person name="Orban L."/>
        </authorList>
    </citation>
    <scope>NUCLEOTIDE SEQUENCE [LARGE SCALE GENOMIC DNA]</scope>
    <source>
        <strain evidence="1 2">DSM 106434</strain>
    </source>
</reference>
<organism evidence="1 2">
    <name type="scientific">Tenacibaculum singaporense</name>
    <dbReference type="NCBI Taxonomy" id="2358479"/>
    <lineage>
        <taxon>Bacteria</taxon>
        <taxon>Pseudomonadati</taxon>
        <taxon>Bacteroidota</taxon>
        <taxon>Flavobacteriia</taxon>
        <taxon>Flavobacteriales</taxon>
        <taxon>Flavobacteriaceae</taxon>
        <taxon>Tenacibaculum</taxon>
    </lineage>
</organism>
<dbReference type="AlphaFoldDB" id="A0A3S8R274"/>
<proteinExistence type="predicted"/>
<keyword evidence="2" id="KW-1185">Reference proteome</keyword>
<accession>A0A3S8R274</accession>
<evidence type="ECO:0008006" key="3">
    <source>
        <dbReference type="Google" id="ProtNLM"/>
    </source>
</evidence>
<protein>
    <recommendedName>
        <fullName evidence="3">Lipoprotein</fullName>
    </recommendedName>
</protein>
<dbReference type="Proteomes" id="UP000274593">
    <property type="component" value="Chromosome"/>
</dbReference>
<dbReference type="EMBL" id="CP032548">
    <property type="protein sequence ID" value="AZJ34026.1"/>
    <property type="molecule type" value="Genomic_DNA"/>
</dbReference>
<gene>
    <name evidence="1" type="ORF">D6T69_00185</name>
</gene>
<name>A0A3S8R274_9FLAO</name>
<evidence type="ECO:0000313" key="1">
    <source>
        <dbReference type="EMBL" id="AZJ34026.1"/>
    </source>
</evidence>
<dbReference type="PROSITE" id="PS51257">
    <property type="entry name" value="PROKAR_LIPOPROTEIN"/>
    <property type="match status" value="1"/>
</dbReference>